<dbReference type="AlphaFoldDB" id="A0A1G5PJA4"/>
<protein>
    <submittedName>
        <fullName evidence="5">Putative spermidine/putrescine transport system ATP-binding protein</fullName>
    </submittedName>
</protein>
<dbReference type="InterPro" id="IPR003439">
    <property type="entry name" value="ABC_transporter-like_ATP-bd"/>
</dbReference>
<dbReference type="InterPro" id="IPR003593">
    <property type="entry name" value="AAA+_ATPase"/>
</dbReference>
<reference evidence="5 6" key="1">
    <citation type="submission" date="2016-10" db="EMBL/GenBank/DDBJ databases">
        <authorList>
            <person name="de Groot N.N."/>
        </authorList>
    </citation>
    <scope>NUCLEOTIDE SEQUENCE [LARGE SCALE GENOMIC DNA]</scope>
    <source>
        <strain evidence="5 6">U95</strain>
    </source>
</reference>
<dbReference type="SUPFAM" id="SSF52540">
    <property type="entry name" value="P-loop containing nucleoside triphosphate hydrolases"/>
    <property type="match status" value="1"/>
</dbReference>
<dbReference type="GO" id="GO:0022857">
    <property type="term" value="F:transmembrane transporter activity"/>
    <property type="evidence" value="ECO:0007669"/>
    <property type="project" value="InterPro"/>
</dbReference>
<dbReference type="EMBL" id="FMWG01000001">
    <property type="protein sequence ID" value="SCZ49180.1"/>
    <property type="molecule type" value="Genomic_DNA"/>
</dbReference>
<organism evidence="5 6">
    <name type="scientific">Epibacterium ulvae</name>
    <dbReference type="NCBI Taxonomy" id="1156985"/>
    <lineage>
        <taxon>Bacteria</taxon>
        <taxon>Pseudomonadati</taxon>
        <taxon>Pseudomonadota</taxon>
        <taxon>Alphaproteobacteria</taxon>
        <taxon>Rhodobacterales</taxon>
        <taxon>Roseobacteraceae</taxon>
        <taxon>Epibacterium</taxon>
    </lineage>
</organism>
<proteinExistence type="predicted"/>
<sequence length="349" mass="37991">MASLSLSNIQKTFGTFKALQDVNLEIESGEFICLLGGSGCGKTTLLRIIAGLETKTSGNLMLDSSNLSEVDCHKRNVGMVFQSLALFPHLNVGDNIAYGLEVRGVEKSKRAAKAVELLEVVGLGGLYERKVSALSGGQRQRVAIARALAIEPKLFLMDEPFSALDAGLREHLQIEVKKLQRKLGVTTIFVTHDQHEAMSIADRIVILNEGRIEQAGTPTEVYAKPQTRFVADFMGTNNIFSPVFSAGQDAMLENANLGMPTGDLANVNGKYTIAVRPEYLRLKPASEYSKGLVGTVDFVRLLGASIETELSVGDRSFIHTMVSDRAPEFAVGDRAEIDFDFDHAWVIPS</sequence>
<dbReference type="Pfam" id="PF08402">
    <property type="entry name" value="TOBE_2"/>
    <property type="match status" value="1"/>
</dbReference>
<dbReference type="GO" id="GO:0015697">
    <property type="term" value="P:quaternary ammonium group transport"/>
    <property type="evidence" value="ECO:0007669"/>
    <property type="project" value="UniProtKB-ARBA"/>
</dbReference>
<dbReference type="GO" id="GO:0016887">
    <property type="term" value="F:ATP hydrolysis activity"/>
    <property type="evidence" value="ECO:0007669"/>
    <property type="project" value="InterPro"/>
</dbReference>
<dbReference type="Gene3D" id="2.40.50.100">
    <property type="match status" value="1"/>
</dbReference>
<dbReference type="GO" id="GO:0043190">
    <property type="term" value="C:ATP-binding cassette (ABC) transporter complex"/>
    <property type="evidence" value="ECO:0007669"/>
    <property type="project" value="InterPro"/>
</dbReference>
<accession>A0A1G5PJA4</accession>
<dbReference type="InterPro" id="IPR027417">
    <property type="entry name" value="P-loop_NTPase"/>
</dbReference>
<name>A0A1G5PJA4_9RHOB</name>
<keyword evidence="2" id="KW-0547">Nucleotide-binding</keyword>
<dbReference type="InterPro" id="IPR050093">
    <property type="entry name" value="ABC_SmlMolc_Importer"/>
</dbReference>
<gene>
    <name evidence="5" type="ORF">SAMN04488118_1015</name>
</gene>
<dbReference type="FunFam" id="3.40.50.300:FF:000425">
    <property type="entry name" value="Probable ABC transporter, ATP-binding subunit"/>
    <property type="match status" value="1"/>
</dbReference>
<dbReference type="InterPro" id="IPR017871">
    <property type="entry name" value="ABC_transporter-like_CS"/>
</dbReference>
<dbReference type="PANTHER" id="PTHR42781:SF4">
    <property type="entry name" value="SPERMIDINE_PUTRESCINE IMPORT ATP-BINDING PROTEIN POTA"/>
    <property type="match status" value="1"/>
</dbReference>
<dbReference type="RefSeq" id="WP_090214429.1">
    <property type="nucleotide sequence ID" value="NZ_CANMPF010000002.1"/>
</dbReference>
<dbReference type="InterPro" id="IPR013611">
    <property type="entry name" value="Transp-assoc_OB_typ2"/>
</dbReference>
<keyword evidence="3 5" id="KW-0067">ATP-binding</keyword>
<evidence type="ECO:0000256" key="1">
    <source>
        <dbReference type="ARBA" id="ARBA00022448"/>
    </source>
</evidence>
<dbReference type="Pfam" id="PF00005">
    <property type="entry name" value="ABC_tran"/>
    <property type="match status" value="1"/>
</dbReference>
<evidence type="ECO:0000256" key="3">
    <source>
        <dbReference type="ARBA" id="ARBA00022840"/>
    </source>
</evidence>
<dbReference type="InterPro" id="IPR008995">
    <property type="entry name" value="Mo/tungstate-bd_C_term_dom"/>
</dbReference>
<dbReference type="STRING" id="1156985.SAMN04488118_1015"/>
<evidence type="ECO:0000259" key="4">
    <source>
        <dbReference type="PROSITE" id="PS50893"/>
    </source>
</evidence>
<dbReference type="SMART" id="SM00382">
    <property type="entry name" value="AAA"/>
    <property type="match status" value="1"/>
</dbReference>
<feature type="domain" description="ABC transporter" evidence="4">
    <location>
        <begin position="4"/>
        <end position="234"/>
    </location>
</feature>
<evidence type="ECO:0000256" key="2">
    <source>
        <dbReference type="ARBA" id="ARBA00022741"/>
    </source>
</evidence>
<evidence type="ECO:0000313" key="5">
    <source>
        <dbReference type="EMBL" id="SCZ49180.1"/>
    </source>
</evidence>
<dbReference type="Proteomes" id="UP000198767">
    <property type="component" value="Unassembled WGS sequence"/>
</dbReference>
<dbReference type="GO" id="GO:0005524">
    <property type="term" value="F:ATP binding"/>
    <property type="evidence" value="ECO:0007669"/>
    <property type="project" value="UniProtKB-KW"/>
</dbReference>
<dbReference type="OrthoDB" id="9802264at2"/>
<dbReference type="PROSITE" id="PS00211">
    <property type="entry name" value="ABC_TRANSPORTER_1"/>
    <property type="match status" value="1"/>
</dbReference>
<evidence type="ECO:0000313" key="6">
    <source>
        <dbReference type="Proteomes" id="UP000198767"/>
    </source>
</evidence>
<dbReference type="Gene3D" id="3.40.50.300">
    <property type="entry name" value="P-loop containing nucleotide triphosphate hydrolases"/>
    <property type="match status" value="1"/>
</dbReference>
<dbReference type="PROSITE" id="PS50893">
    <property type="entry name" value="ABC_TRANSPORTER_2"/>
    <property type="match status" value="1"/>
</dbReference>
<dbReference type="SUPFAM" id="SSF50331">
    <property type="entry name" value="MOP-like"/>
    <property type="match status" value="1"/>
</dbReference>
<keyword evidence="1" id="KW-0813">Transport</keyword>
<keyword evidence="6" id="KW-1185">Reference proteome</keyword>
<dbReference type="PANTHER" id="PTHR42781">
    <property type="entry name" value="SPERMIDINE/PUTRESCINE IMPORT ATP-BINDING PROTEIN POTA"/>
    <property type="match status" value="1"/>
</dbReference>